<keyword evidence="2" id="KW-1185">Reference proteome</keyword>
<dbReference type="EMBL" id="JBBXMP010000003">
    <property type="protein sequence ID" value="KAL0071352.1"/>
    <property type="molecule type" value="Genomic_DNA"/>
</dbReference>
<organism evidence="1 2">
    <name type="scientific">Marasmius tenuissimus</name>
    <dbReference type="NCBI Taxonomy" id="585030"/>
    <lineage>
        <taxon>Eukaryota</taxon>
        <taxon>Fungi</taxon>
        <taxon>Dikarya</taxon>
        <taxon>Basidiomycota</taxon>
        <taxon>Agaricomycotina</taxon>
        <taxon>Agaricomycetes</taxon>
        <taxon>Agaricomycetidae</taxon>
        <taxon>Agaricales</taxon>
        <taxon>Marasmiineae</taxon>
        <taxon>Marasmiaceae</taxon>
        <taxon>Marasmius</taxon>
    </lineage>
</organism>
<reference evidence="1 2" key="1">
    <citation type="submission" date="2024-05" db="EMBL/GenBank/DDBJ databases">
        <title>A draft genome resource for the thread blight pathogen Marasmius tenuissimus strain MS-2.</title>
        <authorList>
            <person name="Yulfo-Soto G.E."/>
            <person name="Baruah I.K."/>
            <person name="Amoako-Attah I."/>
            <person name="Bukari Y."/>
            <person name="Meinhardt L.W."/>
            <person name="Bailey B.A."/>
            <person name="Cohen S.P."/>
        </authorList>
    </citation>
    <scope>NUCLEOTIDE SEQUENCE [LARGE SCALE GENOMIC DNA]</scope>
    <source>
        <strain evidence="1 2">MS-2</strain>
    </source>
</reference>
<dbReference type="CDD" id="cd02440">
    <property type="entry name" value="AdoMet_MTases"/>
    <property type="match status" value="1"/>
</dbReference>
<dbReference type="PANTHER" id="PTHR43591">
    <property type="entry name" value="METHYLTRANSFERASE"/>
    <property type="match status" value="1"/>
</dbReference>
<evidence type="ECO:0000313" key="2">
    <source>
        <dbReference type="Proteomes" id="UP001437256"/>
    </source>
</evidence>
<gene>
    <name evidence="1" type="ORF">AAF712_001209</name>
</gene>
<protein>
    <recommendedName>
        <fullName evidence="3">S-adenosyl-L-methionine-dependent methyltransferase</fullName>
    </recommendedName>
</protein>
<dbReference type="SUPFAM" id="SSF53335">
    <property type="entry name" value="S-adenosyl-L-methionine-dependent methyltransferases"/>
    <property type="match status" value="1"/>
</dbReference>
<sequence>MPHGLPSFSEISFVGDDDSEFFQTLHGRTVNSMPNSAYRLPADEEEVKRFELHHRMMQFVFEGRNYVGPVQEVLQFGQHRRILDLGTGSGVWAVSMADEFPRAEVIGIDLAPLQPRDVPPNCTFELYDLDQGPIPYPDNYFDLVHARSMHTGIRNYTSLLTEITRILRPGGLVLLVEPDSTPIADGRPLSNSRESRGMQHWFGLWDTYRTCLTSLGVDVDVPKKLADLVTETDGYESIVKRDGNIPVGFWPTGKHSKDIQ</sequence>
<comment type="caution">
    <text evidence="1">The sequence shown here is derived from an EMBL/GenBank/DDBJ whole genome shotgun (WGS) entry which is preliminary data.</text>
</comment>
<dbReference type="PANTHER" id="PTHR43591:SF24">
    <property type="entry name" value="2-METHOXY-6-POLYPRENYL-1,4-BENZOQUINOL METHYLASE, MITOCHONDRIAL"/>
    <property type="match status" value="1"/>
</dbReference>
<evidence type="ECO:0000313" key="1">
    <source>
        <dbReference type="EMBL" id="KAL0071352.1"/>
    </source>
</evidence>
<dbReference type="InterPro" id="IPR029063">
    <property type="entry name" value="SAM-dependent_MTases_sf"/>
</dbReference>
<dbReference type="Proteomes" id="UP001437256">
    <property type="component" value="Unassembled WGS sequence"/>
</dbReference>
<accession>A0ABR3AFK3</accession>
<name>A0ABR3AFK3_9AGAR</name>
<dbReference type="Pfam" id="PF13489">
    <property type="entry name" value="Methyltransf_23"/>
    <property type="match status" value="1"/>
</dbReference>
<dbReference type="Gene3D" id="3.40.50.150">
    <property type="entry name" value="Vaccinia Virus protein VP39"/>
    <property type="match status" value="1"/>
</dbReference>
<proteinExistence type="predicted"/>
<evidence type="ECO:0008006" key="3">
    <source>
        <dbReference type="Google" id="ProtNLM"/>
    </source>
</evidence>